<keyword evidence="3" id="KW-1185">Reference proteome</keyword>
<reference evidence="2 3" key="1">
    <citation type="submission" date="2019-03" db="EMBL/GenBank/DDBJ databases">
        <title>Rhizobium sp. nov., an bacterium isolated from biocrust in Mu Us Desert.</title>
        <authorList>
            <person name="Lixiong L."/>
        </authorList>
    </citation>
    <scope>NUCLEOTIDE SEQUENCE [LARGE SCALE GENOMIC DNA]</scope>
    <source>
        <strain evidence="2 3">SPY-1</strain>
    </source>
</reference>
<keyword evidence="1" id="KW-0812">Transmembrane</keyword>
<dbReference type="RefSeq" id="WP_133316710.1">
    <property type="nucleotide sequence ID" value="NZ_SMTL01000003.1"/>
</dbReference>
<name>A0A4V6PLX6_9HYPH</name>
<protein>
    <submittedName>
        <fullName evidence="2">Uncharacterized protein</fullName>
    </submittedName>
</protein>
<gene>
    <name evidence="2" type="ORF">E2F50_13635</name>
</gene>
<evidence type="ECO:0000313" key="3">
    <source>
        <dbReference type="Proteomes" id="UP000295238"/>
    </source>
</evidence>
<evidence type="ECO:0000313" key="2">
    <source>
        <dbReference type="EMBL" id="TDK35288.1"/>
    </source>
</evidence>
<sequence length="70" mass="7389">MPLVQEEGSVALPSHPEEIKSTFEMRVGKNITLQASARITPAGVISTGVALAAMMFAAGYLVSSLRGSRR</sequence>
<dbReference type="OrthoDB" id="8092782at2"/>
<feature type="transmembrane region" description="Helical" evidence="1">
    <location>
        <begin position="42"/>
        <end position="62"/>
    </location>
</feature>
<accession>A0A4V6PLX6</accession>
<comment type="caution">
    <text evidence="2">The sequence shown here is derived from an EMBL/GenBank/DDBJ whole genome shotgun (WGS) entry which is preliminary data.</text>
</comment>
<dbReference type="Proteomes" id="UP000295238">
    <property type="component" value="Unassembled WGS sequence"/>
</dbReference>
<organism evidence="2 3">
    <name type="scientific">Rhizobium deserti</name>
    <dbReference type="NCBI Taxonomy" id="2547961"/>
    <lineage>
        <taxon>Bacteria</taxon>
        <taxon>Pseudomonadati</taxon>
        <taxon>Pseudomonadota</taxon>
        <taxon>Alphaproteobacteria</taxon>
        <taxon>Hyphomicrobiales</taxon>
        <taxon>Rhizobiaceae</taxon>
        <taxon>Rhizobium/Agrobacterium group</taxon>
        <taxon>Rhizobium</taxon>
    </lineage>
</organism>
<dbReference type="AlphaFoldDB" id="A0A4V6PLX6"/>
<keyword evidence="1" id="KW-0472">Membrane</keyword>
<proteinExistence type="predicted"/>
<evidence type="ECO:0000256" key="1">
    <source>
        <dbReference type="SAM" id="Phobius"/>
    </source>
</evidence>
<dbReference type="EMBL" id="SMTL01000003">
    <property type="protein sequence ID" value="TDK35288.1"/>
    <property type="molecule type" value="Genomic_DNA"/>
</dbReference>
<keyword evidence="1" id="KW-1133">Transmembrane helix</keyword>